<organism evidence="5 6">
    <name type="scientific">Dryococelus australis</name>
    <dbReference type="NCBI Taxonomy" id="614101"/>
    <lineage>
        <taxon>Eukaryota</taxon>
        <taxon>Metazoa</taxon>
        <taxon>Ecdysozoa</taxon>
        <taxon>Arthropoda</taxon>
        <taxon>Hexapoda</taxon>
        <taxon>Insecta</taxon>
        <taxon>Pterygota</taxon>
        <taxon>Neoptera</taxon>
        <taxon>Polyneoptera</taxon>
        <taxon>Phasmatodea</taxon>
        <taxon>Verophasmatodea</taxon>
        <taxon>Anareolatae</taxon>
        <taxon>Phasmatidae</taxon>
        <taxon>Eurycanthinae</taxon>
        <taxon>Dryococelus</taxon>
    </lineage>
</organism>
<accession>A0ABQ9I2P9</accession>
<evidence type="ECO:0000256" key="3">
    <source>
        <dbReference type="SAM" id="MobiDB-lite"/>
    </source>
</evidence>
<feature type="region of interest" description="Disordered" evidence="3">
    <location>
        <begin position="218"/>
        <end position="241"/>
    </location>
</feature>
<keyword evidence="2" id="KW-0238">DNA-binding</keyword>
<comment type="caution">
    <text evidence="5">The sequence shown here is derived from an EMBL/GenBank/DDBJ whole genome shotgun (WGS) entry which is preliminary data.</text>
</comment>
<gene>
    <name evidence="5" type="ORF">PR048_010449</name>
</gene>
<dbReference type="SUPFAM" id="SSF46689">
    <property type="entry name" value="Homeodomain-like"/>
    <property type="match status" value="1"/>
</dbReference>
<evidence type="ECO:0000256" key="1">
    <source>
        <dbReference type="ARBA" id="ARBA00004123"/>
    </source>
</evidence>
<dbReference type="Proteomes" id="UP001159363">
    <property type="component" value="Chromosome 3"/>
</dbReference>
<proteinExistence type="predicted"/>
<feature type="compositionally biased region" description="Low complexity" evidence="3">
    <location>
        <begin position="218"/>
        <end position="228"/>
    </location>
</feature>
<dbReference type="Pfam" id="PF03221">
    <property type="entry name" value="HTH_Tnp_Tc5"/>
    <property type="match status" value="1"/>
</dbReference>
<evidence type="ECO:0000256" key="2">
    <source>
        <dbReference type="ARBA" id="ARBA00023125"/>
    </source>
</evidence>
<sequence>MRDLAMVRSGWHRRRCNGVLRGRHVCTAGTVVSDHEGPISRKRTRGPENPEVDQKIPVSRPLILAKAEQFASYLGKNDFKTSHGWLDGFKSRKQIVFKSVCGESGDVDVQVANEWKTDLCTPDKTVTFKGEELQWWWLVVENILTANEDKKVKIDLLQASRMCNRAWEIVKSKTIANCSKEAGFTQQRKENGIPEFVTMDDEVVVCGEQADAEIAAGGVSSMVQSSGSSDEENELSELPVQPLPTSIETMEYIHELWRYFEAQQNVSDTVCKSPNILEDSLVA</sequence>
<reference evidence="5 6" key="1">
    <citation type="submission" date="2023-02" db="EMBL/GenBank/DDBJ databases">
        <title>LHISI_Scaffold_Assembly.</title>
        <authorList>
            <person name="Stuart O.P."/>
            <person name="Cleave R."/>
            <person name="Magrath M.J.L."/>
            <person name="Mikheyev A.S."/>
        </authorList>
    </citation>
    <scope>NUCLEOTIDE SEQUENCE [LARGE SCALE GENOMIC DNA]</scope>
    <source>
        <strain evidence="5">Daus_M_001</strain>
        <tissue evidence="5">Leg muscle</tissue>
    </source>
</reference>
<dbReference type="EMBL" id="JARBHB010000003">
    <property type="protein sequence ID" value="KAJ8890940.1"/>
    <property type="molecule type" value="Genomic_DNA"/>
</dbReference>
<protein>
    <recommendedName>
        <fullName evidence="4">HTH CENPB-type domain-containing protein</fullName>
    </recommendedName>
</protein>
<evidence type="ECO:0000313" key="5">
    <source>
        <dbReference type="EMBL" id="KAJ8890940.1"/>
    </source>
</evidence>
<feature type="domain" description="HTH CENPB-type" evidence="4">
    <location>
        <begin position="54"/>
        <end position="98"/>
    </location>
</feature>
<dbReference type="Gene3D" id="1.10.10.60">
    <property type="entry name" value="Homeodomain-like"/>
    <property type="match status" value="1"/>
</dbReference>
<comment type="subcellular location">
    <subcellularLocation>
        <location evidence="1">Nucleus</location>
    </subcellularLocation>
</comment>
<evidence type="ECO:0000259" key="4">
    <source>
        <dbReference type="Pfam" id="PF03221"/>
    </source>
</evidence>
<dbReference type="InterPro" id="IPR006600">
    <property type="entry name" value="HTH_CenpB_DNA-bd_dom"/>
</dbReference>
<evidence type="ECO:0000313" key="6">
    <source>
        <dbReference type="Proteomes" id="UP001159363"/>
    </source>
</evidence>
<dbReference type="InterPro" id="IPR009057">
    <property type="entry name" value="Homeodomain-like_sf"/>
</dbReference>
<keyword evidence="6" id="KW-1185">Reference proteome</keyword>
<name>A0ABQ9I2P9_9NEOP</name>